<dbReference type="Proteomes" id="UP000540685">
    <property type="component" value="Unassembled WGS sequence"/>
</dbReference>
<sequence length="210" mass="23228">MTNHSPTWCLPRAANTRPIPRDGRRHCGVLERVLRRQWDPAEGPPPAELVHAVDELAALPVHIATRLAEGLDAIWLGPGTVPELDGLGHLRGRTTHPGGPAWDDIPGVCTGRMIAIGTGAHVSASLVHHEIGHALDFMDGVSHGGEWQTIMHLCRSKVQQPRYRDSAVEWFAEAYALCASRQARRLLRMLDGDDNLAAVVWNFYRRHYGV</sequence>
<dbReference type="Gene3D" id="3.40.390.10">
    <property type="entry name" value="Collagenase (Catalytic Domain)"/>
    <property type="match status" value="1"/>
</dbReference>
<reference evidence="1 2" key="1">
    <citation type="submission" date="2020-08" db="EMBL/GenBank/DDBJ databases">
        <title>Sequencing the genomes of 1000 actinobacteria strains.</title>
        <authorList>
            <person name="Klenk H.-P."/>
        </authorList>
    </citation>
    <scope>NUCLEOTIDE SEQUENCE [LARGE SCALE GENOMIC DNA]</scope>
    <source>
        <strain evidence="1 2">DSM 46887</strain>
    </source>
</reference>
<evidence type="ECO:0000313" key="1">
    <source>
        <dbReference type="EMBL" id="MBB5823657.1"/>
    </source>
</evidence>
<dbReference type="EMBL" id="JACHMP010000001">
    <property type="protein sequence ID" value="MBB5823657.1"/>
    <property type="molecule type" value="Genomic_DNA"/>
</dbReference>
<keyword evidence="2" id="KW-1185">Reference proteome</keyword>
<evidence type="ECO:0000313" key="2">
    <source>
        <dbReference type="Proteomes" id="UP000540685"/>
    </source>
</evidence>
<dbReference type="InterPro" id="IPR024079">
    <property type="entry name" value="MetalloPept_cat_dom_sf"/>
</dbReference>
<dbReference type="SUPFAM" id="SSF55486">
    <property type="entry name" value="Metalloproteases ('zincins'), catalytic domain"/>
    <property type="match status" value="1"/>
</dbReference>
<protein>
    <submittedName>
        <fullName evidence="1">Uncharacterized protein</fullName>
    </submittedName>
</protein>
<accession>A0A7W9IMU9</accession>
<dbReference type="GO" id="GO:0008237">
    <property type="term" value="F:metallopeptidase activity"/>
    <property type="evidence" value="ECO:0007669"/>
    <property type="project" value="InterPro"/>
</dbReference>
<organism evidence="1 2">
    <name type="scientific">Streptosporangium becharense</name>
    <dbReference type="NCBI Taxonomy" id="1816182"/>
    <lineage>
        <taxon>Bacteria</taxon>
        <taxon>Bacillati</taxon>
        <taxon>Actinomycetota</taxon>
        <taxon>Actinomycetes</taxon>
        <taxon>Streptosporangiales</taxon>
        <taxon>Streptosporangiaceae</taxon>
        <taxon>Streptosporangium</taxon>
    </lineage>
</organism>
<comment type="caution">
    <text evidence="1">The sequence shown here is derived from an EMBL/GenBank/DDBJ whole genome shotgun (WGS) entry which is preliminary data.</text>
</comment>
<dbReference type="RefSeq" id="WP_184546511.1">
    <property type="nucleotide sequence ID" value="NZ_JACHMP010000001.1"/>
</dbReference>
<gene>
    <name evidence="1" type="ORF">F4562_006719</name>
</gene>
<name>A0A7W9IMU9_9ACTN</name>
<dbReference type="AlphaFoldDB" id="A0A7W9IMU9"/>
<proteinExistence type="predicted"/>